<gene>
    <name evidence="3" type="ORF">SAMN05216276_1009104</name>
</gene>
<dbReference type="OrthoDB" id="3533156at2"/>
<evidence type="ECO:0000313" key="3">
    <source>
        <dbReference type="EMBL" id="SNS43057.1"/>
    </source>
</evidence>
<evidence type="ECO:0000259" key="2">
    <source>
        <dbReference type="PROSITE" id="PS51186"/>
    </source>
</evidence>
<proteinExistence type="predicted"/>
<dbReference type="InterPro" id="IPR051531">
    <property type="entry name" value="N-acetyltransferase"/>
</dbReference>
<dbReference type="PANTHER" id="PTHR43792:SF1">
    <property type="entry name" value="N-ACETYLTRANSFERASE DOMAIN-CONTAINING PROTEIN"/>
    <property type="match status" value="1"/>
</dbReference>
<dbReference type="Proteomes" id="UP000198282">
    <property type="component" value="Unassembled WGS sequence"/>
</dbReference>
<evidence type="ECO:0000256" key="1">
    <source>
        <dbReference type="SAM" id="MobiDB-lite"/>
    </source>
</evidence>
<accession>A0A239EEL9</accession>
<protein>
    <submittedName>
        <fullName evidence="3">Protein N-acetyltransferase, RimJ/RimL family</fullName>
    </submittedName>
</protein>
<feature type="region of interest" description="Disordered" evidence="1">
    <location>
        <begin position="150"/>
        <end position="179"/>
    </location>
</feature>
<reference evidence="3 4" key="1">
    <citation type="submission" date="2017-06" db="EMBL/GenBank/DDBJ databases">
        <authorList>
            <person name="Kim H.J."/>
            <person name="Triplett B.A."/>
        </authorList>
    </citation>
    <scope>NUCLEOTIDE SEQUENCE [LARGE SCALE GENOMIC DNA]</scope>
    <source>
        <strain evidence="3 4">CGMCC 4.2132</strain>
    </source>
</reference>
<dbReference type="PANTHER" id="PTHR43792">
    <property type="entry name" value="GNAT FAMILY, PUTATIVE (AFU_ORTHOLOGUE AFUA_3G00765)-RELATED-RELATED"/>
    <property type="match status" value="1"/>
</dbReference>
<feature type="domain" description="N-acetyltransferase" evidence="2">
    <location>
        <begin position="6"/>
        <end position="163"/>
    </location>
</feature>
<dbReference type="SUPFAM" id="SSF55729">
    <property type="entry name" value="Acyl-CoA N-acyltransferases (Nat)"/>
    <property type="match status" value="1"/>
</dbReference>
<dbReference type="EMBL" id="FZOD01000009">
    <property type="protein sequence ID" value="SNS43057.1"/>
    <property type="molecule type" value="Genomic_DNA"/>
</dbReference>
<name>A0A239EEL9_9ACTN</name>
<keyword evidence="3" id="KW-0808">Transferase</keyword>
<dbReference type="Gene3D" id="3.40.630.30">
    <property type="match status" value="1"/>
</dbReference>
<dbReference type="InterPro" id="IPR016181">
    <property type="entry name" value="Acyl_CoA_acyltransferase"/>
</dbReference>
<dbReference type="Pfam" id="PF13302">
    <property type="entry name" value="Acetyltransf_3"/>
    <property type="match status" value="1"/>
</dbReference>
<dbReference type="PROSITE" id="PS51186">
    <property type="entry name" value="GNAT"/>
    <property type="match status" value="1"/>
</dbReference>
<dbReference type="AlphaFoldDB" id="A0A239EEL9"/>
<organism evidence="3 4">
    <name type="scientific">Streptosporangium subroseum</name>
    <dbReference type="NCBI Taxonomy" id="106412"/>
    <lineage>
        <taxon>Bacteria</taxon>
        <taxon>Bacillati</taxon>
        <taxon>Actinomycetota</taxon>
        <taxon>Actinomycetes</taxon>
        <taxon>Streptosporangiales</taxon>
        <taxon>Streptosporangiaceae</taxon>
        <taxon>Streptosporangium</taxon>
    </lineage>
</organism>
<evidence type="ECO:0000313" key="4">
    <source>
        <dbReference type="Proteomes" id="UP000198282"/>
    </source>
</evidence>
<sequence length="179" mass="19858">METERLIMRRWQESDRAPFAELNADPETMRFFPNTLDHEASNALIETIETRFDRQGFGFWALEVAATGTFIGFTGLNPLPDGVPGAGGLEVGWRLARHAWHHGYATEAARAALGVAFDTMGLPEIWSLTAVLNEPSQAVMRRLGLTEADRFDHPRIPPGDPLRPQVAYHGTRPAASRLP</sequence>
<keyword evidence="4" id="KW-1185">Reference proteome</keyword>
<dbReference type="InterPro" id="IPR000182">
    <property type="entry name" value="GNAT_dom"/>
</dbReference>
<dbReference type="GO" id="GO:0016747">
    <property type="term" value="F:acyltransferase activity, transferring groups other than amino-acyl groups"/>
    <property type="evidence" value="ECO:0007669"/>
    <property type="project" value="InterPro"/>
</dbReference>